<evidence type="ECO:0000256" key="3">
    <source>
        <dbReference type="SAM" id="SignalP"/>
    </source>
</evidence>
<keyword evidence="6" id="KW-1185">Reference proteome</keyword>
<proteinExistence type="predicted"/>
<evidence type="ECO:0000259" key="4">
    <source>
        <dbReference type="PROSITE" id="PS51781"/>
    </source>
</evidence>
<dbReference type="InterPro" id="IPR019734">
    <property type="entry name" value="TPR_rpt"/>
</dbReference>
<dbReference type="PROSITE" id="PS51781">
    <property type="entry name" value="SH3B"/>
    <property type="match status" value="1"/>
</dbReference>
<keyword evidence="2" id="KW-0812">Transmembrane</keyword>
<protein>
    <submittedName>
        <fullName evidence="5">SH3 domain-containing protein</fullName>
    </submittedName>
</protein>
<dbReference type="Gene3D" id="2.30.30.40">
    <property type="entry name" value="SH3 Domains"/>
    <property type="match status" value="1"/>
</dbReference>
<gene>
    <name evidence="5" type="ORF">C7379_11817</name>
</gene>
<feature type="chain" id="PRO_5015552183" evidence="3">
    <location>
        <begin position="31"/>
        <end position="260"/>
    </location>
</feature>
<dbReference type="Proteomes" id="UP000245870">
    <property type="component" value="Unassembled WGS sequence"/>
</dbReference>
<dbReference type="SUPFAM" id="SSF48452">
    <property type="entry name" value="TPR-like"/>
    <property type="match status" value="1"/>
</dbReference>
<accession>A0A2U0U1H7</accession>
<evidence type="ECO:0000256" key="2">
    <source>
        <dbReference type="SAM" id="Phobius"/>
    </source>
</evidence>
<dbReference type="EMBL" id="QENY01000018">
    <property type="protein sequence ID" value="PVX50135.1"/>
    <property type="molecule type" value="Genomic_DNA"/>
</dbReference>
<dbReference type="Gene3D" id="1.25.40.10">
    <property type="entry name" value="Tetratricopeptide repeat domain"/>
    <property type="match status" value="1"/>
</dbReference>
<dbReference type="InterPro" id="IPR011990">
    <property type="entry name" value="TPR-like_helical_dom_sf"/>
</dbReference>
<dbReference type="AlphaFoldDB" id="A0A2U0U1H7"/>
<dbReference type="PROSITE" id="PS50005">
    <property type="entry name" value="TPR"/>
    <property type="match status" value="1"/>
</dbReference>
<dbReference type="OrthoDB" id="9776208at2"/>
<feature type="transmembrane region" description="Helical" evidence="2">
    <location>
        <begin position="168"/>
        <end position="188"/>
    </location>
</feature>
<dbReference type="SMART" id="SM00028">
    <property type="entry name" value="TPR"/>
    <property type="match status" value="1"/>
</dbReference>
<dbReference type="RefSeq" id="WP_116617061.1">
    <property type="nucleotide sequence ID" value="NZ_QENY01000018.1"/>
</dbReference>
<dbReference type="Pfam" id="PF13432">
    <property type="entry name" value="TPR_16"/>
    <property type="match status" value="1"/>
</dbReference>
<keyword evidence="3" id="KW-0732">Signal</keyword>
<feature type="transmembrane region" description="Helical" evidence="2">
    <location>
        <begin position="138"/>
        <end position="159"/>
    </location>
</feature>
<comment type="caution">
    <text evidence="5">The sequence shown here is derived from an EMBL/GenBank/DDBJ whole genome shotgun (WGS) entry which is preliminary data.</text>
</comment>
<evidence type="ECO:0000313" key="5">
    <source>
        <dbReference type="EMBL" id="PVX50135.1"/>
    </source>
</evidence>
<feature type="signal peptide" evidence="3">
    <location>
        <begin position="1"/>
        <end position="30"/>
    </location>
</feature>
<sequence>MTIYHFKVLNNRFRSIFLTFILSLCLPLFASAVTKQMADSAYQKGDYQQAIIDYQYLLKQGTSAELYYNLGNAYYRSDSLTMAILAYERALWLSPGDKDIRFNLQFARSKTIDKLTPESEVVFVTWYRGLVNLTNANVWAYISIVSIILALLLVLVYLFVPHMLWRKVGFFGGMTFFVFFIFSTLFAWDQHHAFVNRSGAIIMAPSVNVKKTPSANAEDAFILHEGTRVDVTDTNMKSWRGIRLPDGREGWIPPEQLEMI</sequence>
<keyword evidence="1" id="KW-0802">TPR repeat</keyword>
<name>A0A2U0U1H7_9BACT</name>
<evidence type="ECO:0000256" key="1">
    <source>
        <dbReference type="PROSITE-ProRule" id="PRU00339"/>
    </source>
</evidence>
<dbReference type="InterPro" id="IPR003646">
    <property type="entry name" value="SH3-like_bac-type"/>
</dbReference>
<feature type="repeat" description="TPR" evidence="1">
    <location>
        <begin position="64"/>
        <end position="97"/>
    </location>
</feature>
<organism evidence="5 6">
    <name type="scientific">Hallella colorans</name>
    <dbReference type="NCBI Taxonomy" id="1703337"/>
    <lineage>
        <taxon>Bacteria</taxon>
        <taxon>Pseudomonadati</taxon>
        <taxon>Bacteroidota</taxon>
        <taxon>Bacteroidia</taxon>
        <taxon>Bacteroidales</taxon>
        <taxon>Prevotellaceae</taxon>
        <taxon>Hallella</taxon>
    </lineage>
</organism>
<keyword evidence="2" id="KW-0472">Membrane</keyword>
<evidence type="ECO:0000313" key="6">
    <source>
        <dbReference type="Proteomes" id="UP000245870"/>
    </source>
</evidence>
<feature type="domain" description="SH3b" evidence="4">
    <location>
        <begin position="197"/>
        <end position="260"/>
    </location>
</feature>
<dbReference type="PROSITE" id="PS50293">
    <property type="entry name" value="TPR_REGION"/>
    <property type="match status" value="1"/>
</dbReference>
<keyword evidence="2" id="KW-1133">Transmembrane helix</keyword>
<reference evidence="5 6" key="1">
    <citation type="submission" date="2018-05" db="EMBL/GenBank/DDBJ databases">
        <title>Genomic Encyclopedia of Type Strains, Phase IV (KMG-IV): sequencing the most valuable type-strain genomes for metagenomic binning, comparative biology and taxonomic classification.</title>
        <authorList>
            <person name="Goeker M."/>
        </authorList>
    </citation>
    <scope>NUCLEOTIDE SEQUENCE [LARGE SCALE GENOMIC DNA]</scope>
    <source>
        <strain evidence="5 6">DSM 100333</strain>
    </source>
</reference>